<evidence type="ECO:0000313" key="3">
    <source>
        <dbReference type="EMBL" id="NGP77895.1"/>
    </source>
</evidence>
<dbReference type="RefSeq" id="WP_165143590.1">
    <property type="nucleotide sequence ID" value="NZ_JAALLT010000004.1"/>
</dbReference>
<dbReference type="CDD" id="cd00563">
    <property type="entry name" value="Dtyr_deacylase"/>
    <property type="match status" value="1"/>
</dbReference>
<comment type="domain">
    <text evidence="2">A Gly-cisPro motif from one monomer fits into the active site of the other monomer to allow specific chiral rejection of L-amino acids.</text>
</comment>
<dbReference type="EC" id="3.1.1.-" evidence="2"/>
<evidence type="ECO:0000256" key="2">
    <source>
        <dbReference type="HAMAP-Rule" id="MF_00518"/>
    </source>
</evidence>
<reference evidence="3 4" key="1">
    <citation type="submission" date="2020-02" db="EMBL/GenBank/DDBJ databases">
        <title>Balneolaceae bacterium YR4-1, complete genome.</title>
        <authorList>
            <person name="Li Y."/>
            <person name="Wu S."/>
        </authorList>
    </citation>
    <scope>NUCLEOTIDE SEQUENCE [LARGE SCALE GENOMIC DNA]</scope>
    <source>
        <strain evidence="3 4">YR4-1</strain>
    </source>
</reference>
<feature type="short sequence motif" description="Gly-cisPro motif, important for rejection of L-amino acids" evidence="2">
    <location>
        <begin position="138"/>
        <end position="139"/>
    </location>
</feature>
<evidence type="ECO:0000313" key="4">
    <source>
        <dbReference type="Proteomes" id="UP000473278"/>
    </source>
</evidence>
<organism evidence="3 4">
    <name type="scientific">Halalkalibaculum roseum</name>
    <dbReference type="NCBI Taxonomy" id="2709311"/>
    <lineage>
        <taxon>Bacteria</taxon>
        <taxon>Pseudomonadati</taxon>
        <taxon>Balneolota</taxon>
        <taxon>Balneolia</taxon>
        <taxon>Balneolales</taxon>
        <taxon>Balneolaceae</taxon>
        <taxon>Halalkalibaculum</taxon>
    </lineage>
</organism>
<gene>
    <name evidence="2" type="primary">dtd</name>
    <name evidence="3" type="ORF">G3570_14700</name>
</gene>
<protein>
    <recommendedName>
        <fullName evidence="2">D-aminoacyl-tRNA deacylase</fullName>
        <shortName evidence="2">DTD</shortName>
        <ecNumber evidence="2">3.1.1.96</ecNumber>
    </recommendedName>
    <alternativeName>
        <fullName evidence="2">Gly-tRNA(Ala) deacylase</fullName>
        <ecNumber evidence="2">3.1.1.-</ecNumber>
    </alternativeName>
</protein>
<sequence>MKVVLQRAKNASVSVDDEEVGEITSGLVLLVGIHEDDTEEDMEWICDKILKMRIFDDEDGKMNLSIQDVGGELLVISQFTLYGDASKGNRPSYIEAAGPKKAKKLYNRMIEYFEDNSDLKVESGTFGAYMDVRLTNDGPVTIILDK</sequence>
<keyword evidence="2" id="KW-0963">Cytoplasm</keyword>
<accession>A0A6M1T7G0</accession>
<dbReference type="InterPro" id="IPR023509">
    <property type="entry name" value="DTD-like_sf"/>
</dbReference>
<name>A0A6M1T7G0_9BACT</name>
<evidence type="ECO:0000256" key="1">
    <source>
        <dbReference type="ARBA" id="ARBA00009673"/>
    </source>
</evidence>
<dbReference type="PANTHER" id="PTHR10472:SF5">
    <property type="entry name" value="D-AMINOACYL-TRNA DEACYLASE 1"/>
    <property type="match status" value="1"/>
</dbReference>
<comment type="catalytic activity">
    <reaction evidence="2">
        <text>glycyl-tRNA(Ala) + H2O = tRNA(Ala) + glycine + H(+)</text>
        <dbReference type="Rhea" id="RHEA:53744"/>
        <dbReference type="Rhea" id="RHEA-COMP:9657"/>
        <dbReference type="Rhea" id="RHEA-COMP:13640"/>
        <dbReference type="ChEBI" id="CHEBI:15377"/>
        <dbReference type="ChEBI" id="CHEBI:15378"/>
        <dbReference type="ChEBI" id="CHEBI:57305"/>
        <dbReference type="ChEBI" id="CHEBI:78442"/>
        <dbReference type="ChEBI" id="CHEBI:78522"/>
    </reaction>
</comment>
<dbReference type="GO" id="GO:0043908">
    <property type="term" value="F:Ser(Gly)-tRNA(Ala) hydrolase activity"/>
    <property type="evidence" value="ECO:0007669"/>
    <property type="project" value="UniProtKB-UniRule"/>
</dbReference>
<keyword evidence="4" id="KW-1185">Reference proteome</keyword>
<dbReference type="Pfam" id="PF02580">
    <property type="entry name" value="Tyr_Deacylase"/>
    <property type="match status" value="1"/>
</dbReference>
<proteinExistence type="inferred from homology"/>
<comment type="similarity">
    <text evidence="1 2">Belongs to the DTD family.</text>
</comment>
<dbReference type="GO" id="GO:0106026">
    <property type="term" value="F:Gly-tRNA(Ala) deacylase activity"/>
    <property type="evidence" value="ECO:0007669"/>
    <property type="project" value="UniProtKB-UniRule"/>
</dbReference>
<comment type="subunit">
    <text evidence="2">Homodimer.</text>
</comment>
<comment type="function">
    <text evidence="2">An aminoacyl-tRNA editing enzyme that deacylates mischarged D-aminoacyl-tRNAs. Also deacylates mischarged glycyl-tRNA(Ala), protecting cells against glycine mischarging by AlaRS. Acts via tRNA-based rather than protein-based catalysis; rejects L-amino acids rather than detecting D-amino acids in the active site. By recycling D-aminoacyl-tRNA to D-amino acids and free tRNA molecules, this enzyme counteracts the toxicity associated with the formation of D-aminoacyl-tRNA entities in vivo and helps enforce protein L-homochirality.</text>
</comment>
<dbReference type="GO" id="GO:0005737">
    <property type="term" value="C:cytoplasm"/>
    <property type="evidence" value="ECO:0007669"/>
    <property type="project" value="UniProtKB-SubCell"/>
</dbReference>
<dbReference type="NCBIfam" id="TIGR00256">
    <property type="entry name" value="D-aminoacyl-tRNA deacylase"/>
    <property type="match status" value="1"/>
</dbReference>
<dbReference type="AlphaFoldDB" id="A0A6M1T7G0"/>
<dbReference type="GO" id="GO:0000049">
    <property type="term" value="F:tRNA binding"/>
    <property type="evidence" value="ECO:0007669"/>
    <property type="project" value="UniProtKB-UniRule"/>
</dbReference>
<comment type="caution">
    <text evidence="3">The sequence shown here is derived from an EMBL/GenBank/DDBJ whole genome shotgun (WGS) entry which is preliminary data.</text>
</comment>
<dbReference type="HAMAP" id="MF_00518">
    <property type="entry name" value="Deacylase_Dtd"/>
    <property type="match status" value="1"/>
</dbReference>
<dbReference type="Proteomes" id="UP000473278">
    <property type="component" value="Unassembled WGS sequence"/>
</dbReference>
<dbReference type="EC" id="3.1.1.96" evidence="2"/>
<keyword evidence="2 3" id="KW-0378">Hydrolase</keyword>
<comment type="catalytic activity">
    <reaction evidence="2">
        <text>a D-aminoacyl-tRNA + H2O = a tRNA + a D-alpha-amino acid + H(+)</text>
        <dbReference type="Rhea" id="RHEA:13953"/>
        <dbReference type="Rhea" id="RHEA-COMP:10123"/>
        <dbReference type="Rhea" id="RHEA-COMP:10124"/>
        <dbReference type="ChEBI" id="CHEBI:15377"/>
        <dbReference type="ChEBI" id="CHEBI:15378"/>
        <dbReference type="ChEBI" id="CHEBI:59871"/>
        <dbReference type="ChEBI" id="CHEBI:78442"/>
        <dbReference type="ChEBI" id="CHEBI:79333"/>
        <dbReference type="EC" id="3.1.1.96"/>
    </reaction>
</comment>
<dbReference type="FunFam" id="3.50.80.10:FF:000001">
    <property type="entry name" value="D-aminoacyl-tRNA deacylase"/>
    <property type="match status" value="1"/>
</dbReference>
<comment type="subcellular location">
    <subcellularLocation>
        <location evidence="2">Cytoplasm</location>
    </subcellularLocation>
</comment>
<dbReference type="GO" id="GO:0019478">
    <property type="term" value="P:D-amino acid catabolic process"/>
    <property type="evidence" value="ECO:0007669"/>
    <property type="project" value="UniProtKB-UniRule"/>
</dbReference>
<dbReference type="SUPFAM" id="SSF69500">
    <property type="entry name" value="DTD-like"/>
    <property type="match status" value="1"/>
</dbReference>
<dbReference type="GO" id="GO:0051500">
    <property type="term" value="F:D-tyrosyl-tRNA(Tyr) deacylase activity"/>
    <property type="evidence" value="ECO:0007669"/>
    <property type="project" value="TreeGrafter"/>
</dbReference>
<dbReference type="EMBL" id="JAALLT010000004">
    <property type="protein sequence ID" value="NGP77895.1"/>
    <property type="molecule type" value="Genomic_DNA"/>
</dbReference>
<keyword evidence="2" id="KW-0694">RNA-binding</keyword>
<keyword evidence="2" id="KW-0820">tRNA-binding</keyword>
<dbReference type="PANTHER" id="PTHR10472">
    <property type="entry name" value="D-TYROSYL-TRNA TYR DEACYLASE"/>
    <property type="match status" value="1"/>
</dbReference>
<dbReference type="Gene3D" id="3.50.80.10">
    <property type="entry name" value="D-tyrosyl-tRNA(Tyr) deacylase"/>
    <property type="match status" value="1"/>
</dbReference>
<dbReference type="InterPro" id="IPR003732">
    <property type="entry name" value="Daa-tRNA_deacyls_DTD"/>
</dbReference>